<comment type="caution">
    <text evidence="1">The sequence shown here is derived from an EMBL/GenBank/DDBJ whole genome shotgun (WGS) entry which is preliminary data.</text>
</comment>
<gene>
    <name evidence="1" type="ORF">SK128_003363</name>
</gene>
<reference evidence="1 2" key="1">
    <citation type="submission" date="2023-11" db="EMBL/GenBank/DDBJ databases">
        <title>Halocaridina rubra genome assembly.</title>
        <authorList>
            <person name="Smith C."/>
        </authorList>
    </citation>
    <scope>NUCLEOTIDE SEQUENCE [LARGE SCALE GENOMIC DNA]</scope>
    <source>
        <strain evidence="1">EP-1</strain>
        <tissue evidence="1">Whole</tissue>
    </source>
</reference>
<accession>A0AAN9A722</accession>
<organism evidence="1 2">
    <name type="scientific">Halocaridina rubra</name>
    <name type="common">Hawaiian red shrimp</name>
    <dbReference type="NCBI Taxonomy" id="373956"/>
    <lineage>
        <taxon>Eukaryota</taxon>
        <taxon>Metazoa</taxon>
        <taxon>Ecdysozoa</taxon>
        <taxon>Arthropoda</taxon>
        <taxon>Crustacea</taxon>
        <taxon>Multicrustacea</taxon>
        <taxon>Malacostraca</taxon>
        <taxon>Eumalacostraca</taxon>
        <taxon>Eucarida</taxon>
        <taxon>Decapoda</taxon>
        <taxon>Pleocyemata</taxon>
        <taxon>Caridea</taxon>
        <taxon>Atyoidea</taxon>
        <taxon>Atyidae</taxon>
        <taxon>Halocaridina</taxon>
    </lineage>
</organism>
<proteinExistence type="predicted"/>
<sequence>MPPETRVYLMSTWHHIFLHFLLNTRLTPFFIGHGFEKLFTGRIERHHEKFTKAVHHEYTQSGNLLLGAITDDGEILINPIKTQSTWSHILLESEQEHMYLPTEDVQSQHIYRKNSTKSKEEDMIQPITISKISVKNGVSDALNQALECHGFTLTSYDAVAYIQVSKIHKDNAADNTWEFLDAMQDIGEVPLVSTLEHTHDICHGGIDNWNYLEAAEIKQACVYKDLFAHLVKSQKIPIAVEVTGEGGRQVPVVHPPPFLKLQQGDIVLYVKRLSTDVRE</sequence>
<keyword evidence="2" id="KW-1185">Reference proteome</keyword>
<dbReference type="EMBL" id="JAXCGZ010009618">
    <property type="protein sequence ID" value="KAK7076569.1"/>
    <property type="molecule type" value="Genomic_DNA"/>
</dbReference>
<dbReference type="Proteomes" id="UP001381693">
    <property type="component" value="Unassembled WGS sequence"/>
</dbReference>
<protein>
    <submittedName>
        <fullName evidence="1">Uncharacterized protein</fullName>
    </submittedName>
</protein>
<name>A0AAN9A722_HALRR</name>
<evidence type="ECO:0000313" key="1">
    <source>
        <dbReference type="EMBL" id="KAK7076569.1"/>
    </source>
</evidence>
<evidence type="ECO:0000313" key="2">
    <source>
        <dbReference type="Proteomes" id="UP001381693"/>
    </source>
</evidence>
<dbReference type="AlphaFoldDB" id="A0AAN9A722"/>